<dbReference type="AlphaFoldDB" id="A0AAV2Q770"/>
<feature type="compositionally biased region" description="Basic and acidic residues" evidence="7">
    <location>
        <begin position="509"/>
        <end position="528"/>
    </location>
</feature>
<feature type="transmembrane region" description="Helical" evidence="8">
    <location>
        <begin position="46"/>
        <end position="66"/>
    </location>
</feature>
<dbReference type="PANTHER" id="PTHR11089:SF30">
    <property type="entry name" value="GUANINE NUCLEOTIDE-BINDING PROTEIN-LIKE 3 HOMOLOG"/>
    <property type="match status" value="1"/>
</dbReference>
<feature type="non-terminal residue" evidence="10">
    <location>
        <position position="590"/>
    </location>
</feature>
<feature type="region of interest" description="Disordered" evidence="7">
    <location>
        <begin position="463"/>
        <end position="537"/>
    </location>
</feature>
<dbReference type="InterPro" id="IPR027417">
    <property type="entry name" value="P-loop_NTPase"/>
</dbReference>
<dbReference type="PRINTS" id="PR00326">
    <property type="entry name" value="GTP1OBG"/>
</dbReference>
<keyword evidence="3" id="KW-0175">Coiled coil</keyword>
<evidence type="ECO:0000256" key="1">
    <source>
        <dbReference type="ARBA" id="ARBA00004123"/>
    </source>
</evidence>
<proteinExistence type="predicted"/>
<organism evidence="10 11">
    <name type="scientific">Meganyctiphanes norvegica</name>
    <name type="common">Northern krill</name>
    <name type="synonym">Thysanopoda norvegica</name>
    <dbReference type="NCBI Taxonomy" id="48144"/>
    <lineage>
        <taxon>Eukaryota</taxon>
        <taxon>Metazoa</taxon>
        <taxon>Ecdysozoa</taxon>
        <taxon>Arthropoda</taxon>
        <taxon>Crustacea</taxon>
        <taxon>Multicrustacea</taxon>
        <taxon>Malacostraca</taxon>
        <taxon>Eumalacostraca</taxon>
        <taxon>Eucarida</taxon>
        <taxon>Euphausiacea</taxon>
        <taxon>Euphausiidae</taxon>
        <taxon>Meganyctiphanes</taxon>
    </lineage>
</organism>
<gene>
    <name evidence="10" type="ORF">MNOR_LOCUS9414</name>
</gene>
<keyword evidence="4" id="KW-0342">GTP-binding</keyword>
<evidence type="ECO:0000256" key="5">
    <source>
        <dbReference type="ARBA" id="ARBA00023242"/>
    </source>
</evidence>
<keyword evidence="11" id="KW-1185">Reference proteome</keyword>
<evidence type="ECO:0000256" key="2">
    <source>
        <dbReference type="ARBA" id="ARBA00022741"/>
    </source>
</evidence>
<keyword evidence="8" id="KW-0472">Membrane</keyword>
<comment type="subcellular location">
    <subcellularLocation>
        <location evidence="1">Nucleus</location>
    </subcellularLocation>
</comment>
<dbReference type="InterPro" id="IPR023179">
    <property type="entry name" value="GTP-bd_ortho_bundle_sf"/>
</dbReference>
<dbReference type="EMBL" id="CAXKWB010004547">
    <property type="protein sequence ID" value="CAL4074115.1"/>
    <property type="molecule type" value="Genomic_DNA"/>
</dbReference>
<keyword evidence="8" id="KW-0812">Transmembrane</keyword>
<dbReference type="Gene3D" id="3.40.50.300">
    <property type="entry name" value="P-loop containing nucleotide triphosphate hydrolases"/>
    <property type="match status" value="1"/>
</dbReference>
<evidence type="ECO:0000256" key="4">
    <source>
        <dbReference type="ARBA" id="ARBA00023134"/>
    </source>
</evidence>
<comment type="caution">
    <text evidence="10">The sequence shown here is derived from an EMBL/GenBank/DDBJ whole genome shotgun (WGS) entry which is preliminary data.</text>
</comment>
<dbReference type="GO" id="GO:0005525">
    <property type="term" value="F:GTP binding"/>
    <property type="evidence" value="ECO:0007669"/>
    <property type="project" value="UniProtKB-KW"/>
</dbReference>
<accession>A0AAV2Q770</accession>
<evidence type="ECO:0000256" key="3">
    <source>
        <dbReference type="ARBA" id="ARBA00023054"/>
    </source>
</evidence>
<keyword evidence="8" id="KW-1133">Transmembrane helix</keyword>
<protein>
    <recommendedName>
        <fullName evidence="6">Guanine nucleotide-binding protein-like 3 homolog</fullName>
    </recommendedName>
</protein>
<evidence type="ECO:0000256" key="8">
    <source>
        <dbReference type="SAM" id="Phobius"/>
    </source>
</evidence>
<evidence type="ECO:0000313" key="10">
    <source>
        <dbReference type="EMBL" id="CAL4074115.1"/>
    </source>
</evidence>
<dbReference type="Pfam" id="PF01926">
    <property type="entry name" value="MMR_HSR1"/>
    <property type="match status" value="1"/>
</dbReference>
<dbReference type="SUPFAM" id="SSF52540">
    <property type="entry name" value="P-loop containing nucleoside triphosphate hydrolases"/>
    <property type="match status" value="1"/>
</dbReference>
<dbReference type="InterPro" id="IPR006073">
    <property type="entry name" value="GTP-bd"/>
</dbReference>
<evidence type="ECO:0000256" key="6">
    <source>
        <dbReference type="ARBA" id="ARBA00069022"/>
    </source>
</evidence>
<dbReference type="InterPro" id="IPR050755">
    <property type="entry name" value="TRAFAC_YlqF/YawG_RiboMat"/>
</dbReference>
<dbReference type="FunFam" id="1.10.1580.10:FF:000002">
    <property type="entry name" value="Guanine nucleotide-binding protein-like 3 (nucleolar)-like"/>
    <property type="match status" value="1"/>
</dbReference>
<evidence type="ECO:0000259" key="9">
    <source>
        <dbReference type="Pfam" id="PF01926"/>
    </source>
</evidence>
<dbReference type="GO" id="GO:0005730">
    <property type="term" value="C:nucleolus"/>
    <property type="evidence" value="ECO:0007669"/>
    <property type="project" value="TreeGrafter"/>
</dbReference>
<evidence type="ECO:0000313" key="11">
    <source>
        <dbReference type="Proteomes" id="UP001497623"/>
    </source>
</evidence>
<reference evidence="10 11" key="1">
    <citation type="submission" date="2024-05" db="EMBL/GenBank/DDBJ databases">
        <authorList>
            <person name="Wallberg A."/>
        </authorList>
    </citation>
    <scope>NUCLEOTIDE SEQUENCE [LARGE SCALE GENOMIC DNA]</scope>
</reference>
<dbReference type="PANTHER" id="PTHR11089">
    <property type="entry name" value="GTP-BINDING PROTEIN-RELATED"/>
    <property type="match status" value="1"/>
</dbReference>
<evidence type="ECO:0000256" key="7">
    <source>
        <dbReference type="SAM" id="MobiDB-lite"/>
    </source>
</evidence>
<sequence length="590" mass="66792">MRGSRQRVNSEKIKKRYDKVSKNHQHYIKLFGKNNKYPKRTHSRGILISLIIFLAIMPKIIINSLMKFKCEENIKEKAKALIFQKRNLWFRNESQSSSDFKMAYFEEFESHLHEYTQKFFNSLITNITKHTRYLTKTNFCGHFSKMAAEADVIPDSHDTRRTSGNGFPVPQGQLNPVPGRPVMGKLGIMKRFFVEHHEDHMLGEISFSVYRNPNTFKNEQLKGSGCTRTYILKSSSDVLNSSKCLGADVLLQLLKNYCRNKDIKTAIAVGVVGLPNVGKSSLINSLKRSKACGVGATPGFTKTLQEVQLDSKLRLLDCPGIILPGGDTSSDAAAALRNAVKLEQLEDPITPIEAILARADKQQLMLHYRLSEFSNSMEFLALLCKRMGKLKKGGVPDYETAARAVLHDWNIGNIKYYTSPPVVEESGVALLTSLAPEFDIDSLMDTESSVMAELPQLRPSETIMVKSAGPLTDVRENNDEDMEDSSDDDDDQENNAANEVLSSNVKITMDTKENNKEEEAEKKARWETEPQDFDASTMSFKKFQKKAQKKARKEGNRNVKRTDELTDAFTNFTGLKDKDDDYDFNDFIKR</sequence>
<dbReference type="Proteomes" id="UP001497623">
    <property type="component" value="Unassembled WGS sequence"/>
</dbReference>
<keyword evidence="2" id="KW-0547">Nucleotide-binding</keyword>
<keyword evidence="5" id="KW-0539">Nucleus</keyword>
<feature type="domain" description="G" evidence="9">
    <location>
        <begin position="269"/>
        <end position="330"/>
    </location>
</feature>
<dbReference type="Gene3D" id="1.10.1580.10">
    <property type="match status" value="1"/>
</dbReference>
<name>A0AAV2Q770_MEGNR</name>
<feature type="compositionally biased region" description="Acidic residues" evidence="7">
    <location>
        <begin position="478"/>
        <end position="493"/>
    </location>
</feature>